<keyword evidence="1" id="KW-0732">Signal</keyword>
<evidence type="ECO:0000259" key="2">
    <source>
        <dbReference type="Pfam" id="PF06439"/>
    </source>
</evidence>
<dbReference type="Proteomes" id="UP000660862">
    <property type="component" value="Unassembled WGS sequence"/>
</dbReference>
<comment type="caution">
    <text evidence="3">The sequence shown here is derived from an EMBL/GenBank/DDBJ whole genome shotgun (WGS) entry which is preliminary data.</text>
</comment>
<dbReference type="GO" id="GO:0004553">
    <property type="term" value="F:hydrolase activity, hydrolyzing O-glycosyl compounds"/>
    <property type="evidence" value="ECO:0007669"/>
    <property type="project" value="UniProtKB-ARBA"/>
</dbReference>
<reference evidence="3" key="1">
    <citation type="journal article" date="2014" name="Int. J. Syst. Evol. Microbiol.">
        <title>Complete genome sequence of Corynebacterium casei LMG S-19264T (=DSM 44701T), isolated from a smear-ripened cheese.</title>
        <authorList>
            <consortium name="US DOE Joint Genome Institute (JGI-PGF)"/>
            <person name="Walter F."/>
            <person name="Albersmeier A."/>
            <person name="Kalinowski J."/>
            <person name="Ruckert C."/>
        </authorList>
    </citation>
    <scope>NUCLEOTIDE SEQUENCE</scope>
    <source>
        <strain evidence="3">CGMCC 1.12195</strain>
    </source>
</reference>
<reference evidence="3" key="2">
    <citation type="submission" date="2020-09" db="EMBL/GenBank/DDBJ databases">
        <authorList>
            <person name="Sun Q."/>
            <person name="Zhou Y."/>
        </authorList>
    </citation>
    <scope>NUCLEOTIDE SEQUENCE</scope>
    <source>
        <strain evidence="3">CGMCC 1.12195</strain>
    </source>
</reference>
<dbReference type="Gene3D" id="2.60.120.560">
    <property type="entry name" value="Exo-inulinase, domain 1"/>
    <property type="match status" value="1"/>
</dbReference>
<proteinExistence type="predicted"/>
<dbReference type="EMBL" id="BMER01000006">
    <property type="protein sequence ID" value="GGH03556.1"/>
    <property type="molecule type" value="Genomic_DNA"/>
</dbReference>
<evidence type="ECO:0000256" key="1">
    <source>
        <dbReference type="SAM" id="SignalP"/>
    </source>
</evidence>
<dbReference type="InterPro" id="IPR013320">
    <property type="entry name" value="ConA-like_dom_sf"/>
</dbReference>
<evidence type="ECO:0000313" key="3">
    <source>
        <dbReference type="EMBL" id="GGH03556.1"/>
    </source>
</evidence>
<dbReference type="InterPro" id="IPR010496">
    <property type="entry name" value="AL/BT2_dom"/>
</dbReference>
<keyword evidence="4" id="KW-1185">Reference proteome</keyword>
<keyword evidence="3" id="KW-0378">Hydrolase</keyword>
<dbReference type="SUPFAM" id="SSF49899">
    <property type="entry name" value="Concanavalin A-like lectins/glucanases"/>
    <property type="match status" value="1"/>
</dbReference>
<protein>
    <submittedName>
        <fullName evidence="3">Glycosyl hydrolase</fullName>
    </submittedName>
</protein>
<evidence type="ECO:0000313" key="4">
    <source>
        <dbReference type="Proteomes" id="UP000660862"/>
    </source>
</evidence>
<feature type="domain" description="3-keto-alpha-glucoside-1,2-lyase/3-keto-2-hydroxy-glucal hydratase" evidence="2">
    <location>
        <begin position="39"/>
        <end position="219"/>
    </location>
</feature>
<sequence length="223" mass="24947">MYMNRFFSIALLVLLSVRSVASDGGTAGGDSDIPKSNDGWISLFDGKTLNGWKVNEHPETFKVENGAIVVNGPTSHLFYAGNVNDHDFKNFELKVDVMTFPGSNSGIYFHTQFQEAGFPRIGHEVQVNISHTDWRRSGSIYGIVHVDTVPVIDKQWYTQHIVVNGNQVRILIDGKLILEYNEPRTDIEPHTGHTISSGTFALQGHDPQSKVLFRNIRVKILPD</sequence>
<dbReference type="GO" id="GO:0005975">
    <property type="term" value="P:carbohydrate metabolic process"/>
    <property type="evidence" value="ECO:0007669"/>
    <property type="project" value="UniProtKB-ARBA"/>
</dbReference>
<name>A0A917I2G9_9SPHI</name>
<feature type="signal peptide" evidence="1">
    <location>
        <begin position="1"/>
        <end position="21"/>
    </location>
</feature>
<feature type="chain" id="PRO_5038034176" evidence="1">
    <location>
        <begin position="22"/>
        <end position="223"/>
    </location>
</feature>
<dbReference type="Pfam" id="PF06439">
    <property type="entry name" value="3keto-disac_hyd"/>
    <property type="match status" value="1"/>
</dbReference>
<dbReference type="AlphaFoldDB" id="A0A917I2G9"/>
<accession>A0A917I2G9</accession>
<organism evidence="3 4">
    <name type="scientific">Parapedobacter pyrenivorans</name>
    <dbReference type="NCBI Taxonomy" id="1305674"/>
    <lineage>
        <taxon>Bacteria</taxon>
        <taxon>Pseudomonadati</taxon>
        <taxon>Bacteroidota</taxon>
        <taxon>Sphingobacteriia</taxon>
        <taxon>Sphingobacteriales</taxon>
        <taxon>Sphingobacteriaceae</taxon>
        <taxon>Parapedobacter</taxon>
    </lineage>
</organism>
<gene>
    <name evidence="3" type="ORF">GCM10007415_44670</name>
</gene>